<dbReference type="Proteomes" id="UP000261111">
    <property type="component" value="Unassembled WGS sequence"/>
</dbReference>
<sequence>MSVYELLAAAREAQGTNYVKGDGIFCEKRFRKETAHMVEFLIREGQDAFGGKGEYHRKFLTEKEYQNILLQVKQGKIWIKRHAQIQGPSLCYTPVPDSPNIGKNTPKRITNWEKR</sequence>
<dbReference type="GeneID" id="93333152"/>
<proteinExistence type="predicted"/>
<name>A0A3E2WZN1_9FIRM</name>
<protein>
    <recommendedName>
        <fullName evidence="2">DUF5720 domain-containing protein</fullName>
    </recommendedName>
</protein>
<evidence type="ECO:0000313" key="4">
    <source>
        <dbReference type="Proteomes" id="UP000261111"/>
    </source>
</evidence>
<dbReference type="InterPro" id="IPR043778">
    <property type="entry name" value="DUF5720"/>
</dbReference>
<evidence type="ECO:0000313" key="3">
    <source>
        <dbReference type="EMBL" id="RGC33305.1"/>
    </source>
</evidence>
<comment type="caution">
    <text evidence="3">The sequence shown here is derived from an EMBL/GenBank/DDBJ whole genome shotgun (WGS) entry which is preliminary data.</text>
</comment>
<dbReference type="AlphaFoldDB" id="A0A3E2WZN1"/>
<organism evidence="3 4">
    <name type="scientific">Hungatella hathewayi</name>
    <dbReference type="NCBI Taxonomy" id="154046"/>
    <lineage>
        <taxon>Bacteria</taxon>
        <taxon>Bacillati</taxon>
        <taxon>Bacillota</taxon>
        <taxon>Clostridia</taxon>
        <taxon>Lachnospirales</taxon>
        <taxon>Lachnospiraceae</taxon>
        <taxon>Hungatella</taxon>
    </lineage>
</organism>
<accession>A0A3E2WZN1</accession>
<gene>
    <name evidence="3" type="ORF">DWX41_06785</name>
</gene>
<dbReference type="Pfam" id="PF18987">
    <property type="entry name" value="DUF5720"/>
    <property type="match status" value="1"/>
</dbReference>
<evidence type="ECO:0000256" key="1">
    <source>
        <dbReference type="SAM" id="MobiDB-lite"/>
    </source>
</evidence>
<feature type="domain" description="DUF5720" evidence="2">
    <location>
        <begin position="2"/>
        <end position="93"/>
    </location>
</feature>
<evidence type="ECO:0000259" key="2">
    <source>
        <dbReference type="Pfam" id="PF18987"/>
    </source>
</evidence>
<feature type="region of interest" description="Disordered" evidence="1">
    <location>
        <begin position="95"/>
        <end position="115"/>
    </location>
</feature>
<reference evidence="3 4" key="1">
    <citation type="submission" date="2018-08" db="EMBL/GenBank/DDBJ databases">
        <title>A genome reference for cultivated species of the human gut microbiota.</title>
        <authorList>
            <person name="Zou Y."/>
            <person name="Xue W."/>
            <person name="Luo G."/>
        </authorList>
    </citation>
    <scope>NUCLEOTIDE SEQUENCE [LARGE SCALE GENOMIC DNA]</scope>
    <source>
        <strain evidence="3 4">AF19-21</strain>
    </source>
</reference>
<dbReference type="EMBL" id="QVIA01000006">
    <property type="protein sequence ID" value="RGC33305.1"/>
    <property type="molecule type" value="Genomic_DNA"/>
</dbReference>
<dbReference type="RefSeq" id="WP_025655161.1">
    <property type="nucleotide sequence ID" value="NZ_QVIA01000006.1"/>
</dbReference>